<evidence type="ECO:0000256" key="3">
    <source>
        <dbReference type="ARBA" id="ARBA00022517"/>
    </source>
</evidence>
<evidence type="ECO:0000256" key="7">
    <source>
        <dbReference type="ARBA" id="ARBA00032345"/>
    </source>
</evidence>
<evidence type="ECO:0000256" key="4">
    <source>
        <dbReference type="ARBA" id="ARBA00022737"/>
    </source>
</evidence>
<dbReference type="AlphaFoldDB" id="A0A381YFX1"/>
<dbReference type="CDD" id="cd01895">
    <property type="entry name" value="EngA2"/>
    <property type="match status" value="1"/>
</dbReference>
<dbReference type="InterPro" id="IPR016484">
    <property type="entry name" value="GTPase_Der"/>
</dbReference>
<dbReference type="PANTHER" id="PTHR43834">
    <property type="entry name" value="GTPASE DER"/>
    <property type="match status" value="1"/>
</dbReference>
<evidence type="ECO:0000256" key="2">
    <source>
        <dbReference type="ARBA" id="ARBA00020953"/>
    </source>
</evidence>
<keyword evidence="3" id="KW-0690">Ribosome biogenesis</keyword>
<dbReference type="SUPFAM" id="SSF52540">
    <property type="entry name" value="P-loop containing nucleoside triphosphate hydrolases"/>
    <property type="match status" value="2"/>
</dbReference>
<organism evidence="9">
    <name type="scientific">marine metagenome</name>
    <dbReference type="NCBI Taxonomy" id="408172"/>
    <lineage>
        <taxon>unclassified sequences</taxon>
        <taxon>metagenomes</taxon>
        <taxon>ecological metagenomes</taxon>
    </lineage>
</organism>
<dbReference type="Pfam" id="PF14714">
    <property type="entry name" value="KH_dom-like"/>
    <property type="match status" value="1"/>
</dbReference>
<dbReference type="Gene3D" id="3.30.300.20">
    <property type="match status" value="1"/>
</dbReference>
<evidence type="ECO:0000313" key="9">
    <source>
        <dbReference type="EMBL" id="SVA75423.1"/>
    </source>
</evidence>
<dbReference type="GO" id="GO:0042254">
    <property type="term" value="P:ribosome biogenesis"/>
    <property type="evidence" value="ECO:0007669"/>
    <property type="project" value="UniProtKB-KW"/>
</dbReference>
<keyword evidence="5" id="KW-0547">Nucleotide-binding</keyword>
<dbReference type="Pfam" id="PF01926">
    <property type="entry name" value="MMR_HSR1"/>
    <property type="match status" value="2"/>
</dbReference>
<comment type="similarity">
    <text evidence="1">Belongs to the TRAFAC class TrmE-Era-EngA-EngB-Septin-like GTPase superfamily. EngA (Der) GTPase family.</text>
</comment>
<evidence type="ECO:0000259" key="8">
    <source>
        <dbReference type="PROSITE" id="PS51712"/>
    </source>
</evidence>
<dbReference type="GO" id="GO:0043022">
    <property type="term" value="F:ribosome binding"/>
    <property type="evidence" value="ECO:0007669"/>
    <property type="project" value="TreeGrafter"/>
</dbReference>
<dbReference type="NCBIfam" id="TIGR00231">
    <property type="entry name" value="small_GTP"/>
    <property type="match status" value="2"/>
</dbReference>
<dbReference type="FunFam" id="3.40.50.300:FF:000040">
    <property type="entry name" value="GTPase Der"/>
    <property type="match status" value="1"/>
</dbReference>
<dbReference type="InterPro" id="IPR006073">
    <property type="entry name" value="GTP-bd"/>
</dbReference>
<dbReference type="PIRSF" id="PIRSF006485">
    <property type="entry name" value="GTP-binding_EngA"/>
    <property type="match status" value="1"/>
</dbReference>
<dbReference type="HAMAP" id="MF_00195">
    <property type="entry name" value="GTPase_Der"/>
    <property type="match status" value="1"/>
</dbReference>
<feature type="domain" description="EngA-type G" evidence="8">
    <location>
        <begin position="146"/>
        <end position="321"/>
    </location>
</feature>
<evidence type="ECO:0000256" key="5">
    <source>
        <dbReference type="ARBA" id="ARBA00022741"/>
    </source>
</evidence>
<name>A0A381YFX1_9ZZZZ</name>
<reference evidence="9" key="1">
    <citation type="submission" date="2018-05" db="EMBL/GenBank/DDBJ databases">
        <authorList>
            <person name="Lanie J.A."/>
            <person name="Ng W.-L."/>
            <person name="Kazmierczak K.M."/>
            <person name="Andrzejewski T.M."/>
            <person name="Davidsen T.M."/>
            <person name="Wayne K.J."/>
            <person name="Tettelin H."/>
            <person name="Glass J.I."/>
            <person name="Rusch D."/>
            <person name="Podicherti R."/>
            <person name="Tsui H.-C.T."/>
            <person name="Winkler M.E."/>
        </authorList>
    </citation>
    <scope>NUCLEOTIDE SEQUENCE</scope>
</reference>
<dbReference type="InterPro" id="IPR015946">
    <property type="entry name" value="KH_dom-like_a/b"/>
</dbReference>
<gene>
    <name evidence="9" type="ORF">METZ01_LOCUS128277</name>
</gene>
<keyword evidence="4" id="KW-0677">Repeat</keyword>
<dbReference type="GO" id="GO:0005525">
    <property type="term" value="F:GTP binding"/>
    <property type="evidence" value="ECO:0007669"/>
    <property type="project" value="UniProtKB-KW"/>
</dbReference>
<dbReference type="PANTHER" id="PTHR43834:SF6">
    <property type="entry name" value="GTPASE DER"/>
    <property type="match status" value="1"/>
</dbReference>
<sequence>NNTPGVTRDRIYGQSDWLGHSFAVVDTGGVDVDGVNDIENQVVEQALLAQDEADVLIFVADKNLGLTPEDRKVVDRLRKSGKPFFFIVNKVDEVRHEKELTDFSAMGMDAIYPVSAEHGYGVADMLDELVAVLPEVEETILPENTVRVAIAGRPNVGKSSLVNRLLDSSRCIVSDTPGTTRDAIDTMLKQGDKNFLLVDTAGIKRKGRTQQVLDKFSVIMALKAMDRCDIAVVLVDVSEGITDQDATIAGYAFDRGRGCLFVVNKWDLARPLGATKNSIEEQIRKKCKFLDFAPVIILSALSGYGVEKLLPQVELVYEEYKKNLSTGKLNDCIEKAIEKNPIPSYRGKFVKIQYITQIKSRPPTLKCFVNYPEGIHFSYKRYLTNSLRKTFGLSGTPVRLFFSGKKKK</sequence>
<dbReference type="InterPro" id="IPR027417">
    <property type="entry name" value="P-loop_NTPase"/>
</dbReference>
<dbReference type="InterPro" id="IPR031166">
    <property type="entry name" value="G_ENGA"/>
</dbReference>
<dbReference type="InterPro" id="IPR032859">
    <property type="entry name" value="KH_dom-like"/>
</dbReference>
<protein>
    <recommendedName>
        <fullName evidence="2">GTPase Der</fullName>
    </recommendedName>
    <alternativeName>
        <fullName evidence="7">GTP-binding protein EngA</fullName>
    </alternativeName>
</protein>
<dbReference type="NCBIfam" id="TIGR03594">
    <property type="entry name" value="GTPase_EngA"/>
    <property type="match status" value="1"/>
</dbReference>
<evidence type="ECO:0000256" key="6">
    <source>
        <dbReference type="ARBA" id="ARBA00023134"/>
    </source>
</evidence>
<proteinExistence type="inferred from homology"/>
<dbReference type="Gene3D" id="3.40.50.300">
    <property type="entry name" value="P-loop containing nucleotide triphosphate hydrolases"/>
    <property type="match status" value="2"/>
</dbReference>
<feature type="non-terminal residue" evidence="9">
    <location>
        <position position="1"/>
    </location>
</feature>
<dbReference type="EMBL" id="UINC01018046">
    <property type="protein sequence ID" value="SVA75423.1"/>
    <property type="molecule type" value="Genomic_DNA"/>
</dbReference>
<dbReference type="PROSITE" id="PS51712">
    <property type="entry name" value="G_ENGA"/>
    <property type="match status" value="1"/>
</dbReference>
<dbReference type="InterPro" id="IPR005225">
    <property type="entry name" value="Small_GTP-bd"/>
</dbReference>
<dbReference type="CDD" id="cd01894">
    <property type="entry name" value="EngA1"/>
    <property type="match status" value="1"/>
</dbReference>
<keyword evidence="6" id="KW-0342">GTP-binding</keyword>
<evidence type="ECO:0000256" key="1">
    <source>
        <dbReference type="ARBA" id="ARBA00008279"/>
    </source>
</evidence>
<accession>A0A381YFX1</accession>
<dbReference type="FunFam" id="3.30.300.20:FF:000004">
    <property type="entry name" value="GTPase Der"/>
    <property type="match status" value="1"/>
</dbReference>